<dbReference type="AlphaFoldDB" id="A0A2W7ID68"/>
<name>A0A2W7ID68_9PROT</name>
<dbReference type="PANTHER" id="PTHR33376:SF4">
    <property type="entry name" value="SIALIC ACID-BINDING PERIPLASMIC PROTEIN SIAP"/>
    <property type="match status" value="1"/>
</dbReference>
<keyword evidence="1" id="KW-0732">Signal</keyword>
<evidence type="ECO:0000313" key="2">
    <source>
        <dbReference type="EMBL" id="PZW44731.1"/>
    </source>
</evidence>
<dbReference type="PANTHER" id="PTHR33376">
    <property type="match status" value="1"/>
</dbReference>
<protein>
    <submittedName>
        <fullName evidence="2">TRAP-type C4-dicarboxylate transport system substrate-binding protein</fullName>
    </submittedName>
</protein>
<dbReference type="RefSeq" id="WP_111398716.1">
    <property type="nucleotide sequence ID" value="NZ_QKYU01000014.1"/>
</dbReference>
<dbReference type="Proteomes" id="UP000249688">
    <property type="component" value="Unassembled WGS sequence"/>
</dbReference>
<reference evidence="2 3" key="1">
    <citation type="submission" date="2018-06" db="EMBL/GenBank/DDBJ databases">
        <title>Genomic Encyclopedia of Archaeal and Bacterial Type Strains, Phase II (KMG-II): from individual species to whole genera.</title>
        <authorList>
            <person name="Goeker M."/>
        </authorList>
    </citation>
    <scope>NUCLEOTIDE SEQUENCE [LARGE SCALE GENOMIC DNA]</scope>
    <source>
        <strain evidence="2 3">DSM 24525</strain>
    </source>
</reference>
<dbReference type="GO" id="GO:0055085">
    <property type="term" value="P:transmembrane transport"/>
    <property type="evidence" value="ECO:0007669"/>
    <property type="project" value="InterPro"/>
</dbReference>
<proteinExistence type="predicted"/>
<dbReference type="OrthoDB" id="9799287at2"/>
<gene>
    <name evidence="2" type="ORF">C8P66_11420</name>
</gene>
<dbReference type="InterPro" id="IPR018389">
    <property type="entry name" value="DctP_fam"/>
</dbReference>
<evidence type="ECO:0000313" key="3">
    <source>
        <dbReference type="Proteomes" id="UP000249688"/>
    </source>
</evidence>
<evidence type="ECO:0000256" key="1">
    <source>
        <dbReference type="ARBA" id="ARBA00022729"/>
    </source>
</evidence>
<comment type="caution">
    <text evidence="2">The sequence shown here is derived from an EMBL/GenBank/DDBJ whole genome shotgun (WGS) entry which is preliminary data.</text>
</comment>
<accession>A0A2W7ID68</accession>
<organism evidence="2 3">
    <name type="scientific">Humitalea rosea</name>
    <dbReference type="NCBI Taxonomy" id="990373"/>
    <lineage>
        <taxon>Bacteria</taxon>
        <taxon>Pseudomonadati</taxon>
        <taxon>Pseudomonadota</taxon>
        <taxon>Alphaproteobacteria</taxon>
        <taxon>Acetobacterales</taxon>
        <taxon>Roseomonadaceae</taxon>
        <taxon>Humitalea</taxon>
    </lineage>
</organism>
<dbReference type="CDD" id="cd13602">
    <property type="entry name" value="PBP2_TRAP_BpDctp6_7"/>
    <property type="match status" value="1"/>
</dbReference>
<dbReference type="Pfam" id="PF03480">
    <property type="entry name" value="DctP"/>
    <property type="match status" value="1"/>
</dbReference>
<dbReference type="InterPro" id="IPR038404">
    <property type="entry name" value="TRAP_DctP_sf"/>
</dbReference>
<dbReference type="EMBL" id="QKYU01000014">
    <property type="protein sequence ID" value="PZW44731.1"/>
    <property type="molecule type" value="Genomic_DNA"/>
</dbReference>
<dbReference type="NCBIfam" id="NF037995">
    <property type="entry name" value="TRAP_S1"/>
    <property type="match status" value="1"/>
</dbReference>
<keyword evidence="3" id="KW-1185">Reference proteome</keyword>
<dbReference type="Gene3D" id="3.40.190.170">
    <property type="entry name" value="Bacterial extracellular solute-binding protein, family 7"/>
    <property type="match status" value="1"/>
</dbReference>
<sequence length="348" mass="37190">MALLLAVTAGAAMAQAPAPSADPPDPIRLRVMGGLADVSQYTRFEEPFWRSRVVELTGGRITAEIGPFDRAGFRAQQMLQLMRLGVVPFGTALLAIIATDEPEFSIPDLTVLSPDMASLRRTMALFRPRLQERLREDYSVELLAVYTYPAQVIWCNRAFGGLSDMAGRRVRASSVGQAEVFAALGATPVIIPFAEIVGAIRSGVVECAVTGTLSGMAIGLHQVTTHISPIALNWGVSVFGANVSAWEALPEADRTIIRAGLADLEAAIWEGAERDTGDGIACATGQPSCQGSVRGRLTLVPAAPSDEARRRALLTDVVLPGWVSRCGIDCVESWNKYMAPTLGLTARE</sequence>